<dbReference type="EC" id="3.6.1.41" evidence="1"/>
<dbReference type="InterPro" id="IPR006674">
    <property type="entry name" value="HD_domain"/>
</dbReference>
<gene>
    <name evidence="8" type="ORF">DFR57_11127</name>
</gene>
<dbReference type="OrthoDB" id="9782134at2"/>
<dbReference type="NCBIfam" id="TIGR00488">
    <property type="entry name" value="bis(5'-nucleosyl)-tetraphosphatase (symmetrical) YqeK"/>
    <property type="match status" value="1"/>
</dbReference>
<evidence type="ECO:0000256" key="1">
    <source>
        <dbReference type="ARBA" id="ARBA00012506"/>
    </source>
</evidence>
<dbReference type="EMBL" id="QPJJ01000011">
    <property type="protein sequence ID" value="RCW65299.1"/>
    <property type="molecule type" value="Genomic_DNA"/>
</dbReference>
<dbReference type="PANTHER" id="PTHR35795">
    <property type="entry name" value="SLR1885 PROTEIN"/>
    <property type="match status" value="1"/>
</dbReference>
<keyword evidence="9" id="KW-1185">Reference proteome</keyword>
<evidence type="ECO:0000256" key="2">
    <source>
        <dbReference type="ARBA" id="ARBA00022723"/>
    </source>
</evidence>
<sequence length="194" mass="22519">MNKDKALKIVKEQLTLERYDHTKRVLETALSLNQQLGLENSQIELAAIFHDYAKYRDKNELKKMIIDNELPTDLLEHHSELWHGPAGALLVSKEVCIKDQEVLSAIRWHTTGTRNMSELEKLIFIADYIEPYRNFSGVEEVRGAARVDIDRACWLAARNTIEFLLSKQQMIYPDTLHLYNEGVKREQGRQLNAK</sequence>
<dbReference type="PROSITE" id="PS51831">
    <property type="entry name" value="HD"/>
    <property type="match status" value="1"/>
</dbReference>
<dbReference type="InterPro" id="IPR003607">
    <property type="entry name" value="HD/PDEase_dom"/>
</dbReference>
<evidence type="ECO:0000256" key="5">
    <source>
        <dbReference type="ARBA" id="ARBA00023004"/>
    </source>
</evidence>
<evidence type="ECO:0000313" key="8">
    <source>
        <dbReference type="EMBL" id="RCW65299.1"/>
    </source>
</evidence>
<dbReference type="InterPro" id="IPR005249">
    <property type="entry name" value="YqeK"/>
</dbReference>
<evidence type="ECO:0000259" key="7">
    <source>
        <dbReference type="PROSITE" id="PS51831"/>
    </source>
</evidence>
<dbReference type="PANTHER" id="PTHR35795:SF1">
    <property type="entry name" value="BIS(5'-NUCLEOSYL)-TETRAPHOSPHATASE, SYMMETRICAL"/>
    <property type="match status" value="1"/>
</dbReference>
<keyword evidence="2" id="KW-0479">Metal-binding</keyword>
<comment type="catalytic activity">
    <reaction evidence="6">
        <text>P(1),P(4)-bis(5'-adenosyl) tetraphosphate + H2O = 2 ADP + 2 H(+)</text>
        <dbReference type="Rhea" id="RHEA:24252"/>
        <dbReference type="ChEBI" id="CHEBI:15377"/>
        <dbReference type="ChEBI" id="CHEBI:15378"/>
        <dbReference type="ChEBI" id="CHEBI:58141"/>
        <dbReference type="ChEBI" id="CHEBI:456216"/>
        <dbReference type="EC" id="3.6.1.41"/>
    </reaction>
</comment>
<dbReference type="InterPro" id="IPR051094">
    <property type="entry name" value="Diverse_Catalytic_Enzymes"/>
</dbReference>
<accession>A0A368XC62</accession>
<dbReference type="RefSeq" id="WP_114353594.1">
    <property type="nucleotide sequence ID" value="NZ_QPJJ01000011.1"/>
</dbReference>
<evidence type="ECO:0000256" key="3">
    <source>
        <dbReference type="ARBA" id="ARBA00022741"/>
    </source>
</evidence>
<evidence type="ECO:0000256" key="6">
    <source>
        <dbReference type="ARBA" id="ARBA00049417"/>
    </source>
</evidence>
<feature type="domain" description="HD" evidence="7">
    <location>
        <begin position="18"/>
        <end position="132"/>
    </location>
</feature>
<dbReference type="CDD" id="cd00077">
    <property type="entry name" value="HDc"/>
    <property type="match status" value="1"/>
</dbReference>
<keyword evidence="5" id="KW-0408">Iron</keyword>
<dbReference type="SMART" id="SM00471">
    <property type="entry name" value="HDc"/>
    <property type="match status" value="1"/>
</dbReference>
<keyword evidence="4 8" id="KW-0378">Hydrolase</keyword>
<protein>
    <recommendedName>
        <fullName evidence="1">bis(5'-nucleosyl)-tetraphosphatase (symmetrical)</fullName>
        <ecNumber evidence="1">3.6.1.41</ecNumber>
    </recommendedName>
</protein>
<dbReference type="AlphaFoldDB" id="A0A368XC62"/>
<comment type="caution">
    <text evidence="8">The sequence shown here is derived from an EMBL/GenBank/DDBJ whole genome shotgun (WGS) entry which is preliminary data.</text>
</comment>
<dbReference type="Proteomes" id="UP000252585">
    <property type="component" value="Unassembled WGS sequence"/>
</dbReference>
<evidence type="ECO:0000256" key="4">
    <source>
        <dbReference type="ARBA" id="ARBA00022801"/>
    </source>
</evidence>
<dbReference type="Gene3D" id="1.10.3210.10">
    <property type="entry name" value="Hypothetical protein af1432"/>
    <property type="match status" value="1"/>
</dbReference>
<proteinExistence type="predicted"/>
<dbReference type="SUPFAM" id="SSF109604">
    <property type="entry name" value="HD-domain/PDEase-like"/>
    <property type="match status" value="1"/>
</dbReference>
<organism evidence="8 9">
    <name type="scientific">Saliterribacillus persicus</name>
    <dbReference type="NCBI Taxonomy" id="930114"/>
    <lineage>
        <taxon>Bacteria</taxon>
        <taxon>Bacillati</taxon>
        <taxon>Bacillota</taxon>
        <taxon>Bacilli</taxon>
        <taxon>Bacillales</taxon>
        <taxon>Bacillaceae</taxon>
        <taxon>Saliterribacillus</taxon>
    </lineage>
</organism>
<dbReference type="Pfam" id="PF01966">
    <property type="entry name" value="HD"/>
    <property type="match status" value="1"/>
</dbReference>
<keyword evidence="3" id="KW-0547">Nucleotide-binding</keyword>
<name>A0A368XC62_9BACI</name>
<dbReference type="GO" id="GO:0000166">
    <property type="term" value="F:nucleotide binding"/>
    <property type="evidence" value="ECO:0007669"/>
    <property type="project" value="UniProtKB-KW"/>
</dbReference>
<reference evidence="8 9" key="1">
    <citation type="submission" date="2018-07" db="EMBL/GenBank/DDBJ databases">
        <title>Genomic Encyclopedia of Type Strains, Phase IV (KMG-IV): sequencing the most valuable type-strain genomes for metagenomic binning, comparative biology and taxonomic classification.</title>
        <authorList>
            <person name="Goeker M."/>
        </authorList>
    </citation>
    <scope>NUCLEOTIDE SEQUENCE [LARGE SCALE GENOMIC DNA]</scope>
    <source>
        <strain evidence="8 9">DSM 27696</strain>
    </source>
</reference>
<dbReference type="GO" id="GO:0046872">
    <property type="term" value="F:metal ion binding"/>
    <property type="evidence" value="ECO:0007669"/>
    <property type="project" value="UniProtKB-KW"/>
</dbReference>
<dbReference type="GO" id="GO:0008803">
    <property type="term" value="F:bis(5'-nucleosyl)-tetraphosphatase (symmetrical) activity"/>
    <property type="evidence" value="ECO:0007669"/>
    <property type="project" value="UniProtKB-EC"/>
</dbReference>
<evidence type="ECO:0000313" key="9">
    <source>
        <dbReference type="Proteomes" id="UP000252585"/>
    </source>
</evidence>